<dbReference type="Proteomes" id="UP001293254">
    <property type="component" value="Unassembled WGS sequence"/>
</dbReference>
<evidence type="ECO:0000313" key="1">
    <source>
        <dbReference type="EMBL" id="KAK4426438.1"/>
    </source>
</evidence>
<name>A0AAE2CLE2_9LAMI</name>
<protein>
    <submittedName>
        <fullName evidence="1">Uncharacterized protein</fullName>
    </submittedName>
</protein>
<organism evidence="1 2">
    <name type="scientific">Sesamum alatum</name>
    <dbReference type="NCBI Taxonomy" id="300844"/>
    <lineage>
        <taxon>Eukaryota</taxon>
        <taxon>Viridiplantae</taxon>
        <taxon>Streptophyta</taxon>
        <taxon>Embryophyta</taxon>
        <taxon>Tracheophyta</taxon>
        <taxon>Spermatophyta</taxon>
        <taxon>Magnoliopsida</taxon>
        <taxon>eudicotyledons</taxon>
        <taxon>Gunneridae</taxon>
        <taxon>Pentapetalae</taxon>
        <taxon>asterids</taxon>
        <taxon>lamiids</taxon>
        <taxon>Lamiales</taxon>
        <taxon>Pedaliaceae</taxon>
        <taxon>Sesamum</taxon>
    </lineage>
</organism>
<reference evidence="1" key="2">
    <citation type="journal article" date="2024" name="Plant">
        <title>Genomic evolution and insights into agronomic trait innovations of Sesamum species.</title>
        <authorList>
            <person name="Miao H."/>
            <person name="Wang L."/>
            <person name="Qu L."/>
            <person name="Liu H."/>
            <person name="Sun Y."/>
            <person name="Le M."/>
            <person name="Wang Q."/>
            <person name="Wei S."/>
            <person name="Zheng Y."/>
            <person name="Lin W."/>
            <person name="Duan Y."/>
            <person name="Cao H."/>
            <person name="Xiong S."/>
            <person name="Wang X."/>
            <person name="Wei L."/>
            <person name="Li C."/>
            <person name="Ma Q."/>
            <person name="Ju M."/>
            <person name="Zhao R."/>
            <person name="Li G."/>
            <person name="Mu C."/>
            <person name="Tian Q."/>
            <person name="Mei H."/>
            <person name="Zhang T."/>
            <person name="Gao T."/>
            <person name="Zhang H."/>
        </authorList>
    </citation>
    <scope>NUCLEOTIDE SEQUENCE</scope>
    <source>
        <strain evidence="1">3651</strain>
    </source>
</reference>
<dbReference type="EMBL" id="JACGWO010000005">
    <property type="protein sequence ID" value="KAK4426438.1"/>
    <property type="molecule type" value="Genomic_DNA"/>
</dbReference>
<keyword evidence="2" id="KW-1185">Reference proteome</keyword>
<accession>A0AAE2CLE2</accession>
<dbReference type="AlphaFoldDB" id="A0AAE2CLE2"/>
<gene>
    <name evidence="1" type="ORF">Salat_1412400</name>
</gene>
<comment type="caution">
    <text evidence="1">The sequence shown here is derived from an EMBL/GenBank/DDBJ whole genome shotgun (WGS) entry which is preliminary data.</text>
</comment>
<reference evidence="1" key="1">
    <citation type="submission" date="2020-06" db="EMBL/GenBank/DDBJ databases">
        <authorList>
            <person name="Li T."/>
            <person name="Hu X."/>
            <person name="Zhang T."/>
            <person name="Song X."/>
            <person name="Zhang H."/>
            <person name="Dai N."/>
            <person name="Sheng W."/>
            <person name="Hou X."/>
            <person name="Wei L."/>
        </authorList>
    </citation>
    <scope>NUCLEOTIDE SEQUENCE</scope>
    <source>
        <strain evidence="1">3651</strain>
        <tissue evidence="1">Leaf</tissue>
    </source>
</reference>
<sequence length="124" mass="13608">MESKSSFWLEIEPESCVCVLWGGVRRQSLFYRKRNLGGERYLPNGERANPSAARLREGGVLYGVRLAENRWMAAAHLPSPELACWEVKLGGGGGVAREREIYNGGGKRTGGAQREVCRGEVGQG</sequence>
<proteinExistence type="predicted"/>
<evidence type="ECO:0000313" key="2">
    <source>
        <dbReference type="Proteomes" id="UP001293254"/>
    </source>
</evidence>